<dbReference type="OrthoDB" id="441343at2"/>
<evidence type="ECO:0000313" key="2">
    <source>
        <dbReference type="Proteomes" id="UP000316095"/>
    </source>
</evidence>
<comment type="caution">
    <text evidence="1">The sequence shown here is derived from an EMBL/GenBank/DDBJ whole genome shotgun (WGS) entry which is preliminary data.</text>
</comment>
<accession>A0A5C5XKJ2</accession>
<dbReference type="NCBIfam" id="TIGR04113">
    <property type="entry name" value="cas_csx17"/>
    <property type="match status" value="1"/>
</dbReference>
<name>A0A5C5XKJ2_9PLAN</name>
<dbReference type="EMBL" id="SJPG01000001">
    <property type="protein sequence ID" value="TWT63747.1"/>
    <property type="molecule type" value="Genomic_DNA"/>
</dbReference>
<evidence type="ECO:0000313" key="1">
    <source>
        <dbReference type="EMBL" id="TWT63747.1"/>
    </source>
</evidence>
<reference evidence="1 2" key="1">
    <citation type="submission" date="2019-02" db="EMBL/GenBank/DDBJ databases">
        <title>Deep-cultivation of Planctomycetes and their phenomic and genomic characterization uncovers novel biology.</title>
        <authorList>
            <person name="Wiegand S."/>
            <person name="Jogler M."/>
            <person name="Boedeker C."/>
            <person name="Pinto D."/>
            <person name="Vollmers J."/>
            <person name="Rivas-Marin E."/>
            <person name="Kohn T."/>
            <person name="Peeters S.H."/>
            <person name="Heuer A."/>
            <person name="Rast P."/>
            <person name="Oberbeckmann S."/>
            <person name="Bunk B."/>
            <person name="Jeske O."/>
            <person name="Meyerdierks A."/>
            <person name="Storesund J.E."/>
            <person name="Kallscheuer N."/>
            <person name="Luecker S."/>
            <person name="Lage O.M."/>
            <person name="Pohl T."/>
            <person name="Merkel B.J."/>
            <person name="Hornburger P."/>
            <person name="Mueller R.-W."/>
            <person name="Bruemmer F."/>
            <person name="Labrenz M."/>
            <person name="Spormann A.M."/>
            <person name="Op Den Camp H."/>
            <person name="Overmann J."/>
            <person name="Amann R."/>
            <person name="Jetten M.S.M."/>
            <person name="Mascher T."/>
            <person name="Medema M.H."/>
            <person name="Devos D.P."/>
            <person name="Kaster A.-K."/>
            <person name="Ovreas L."/>
            <person name="Rohde M."/>
            <person name="Galperin M.Y."/>
            <person name="Jogler C."/>
        </authorList>
    </citation>
    <scope>NUCLEOTIDE SEQUENCE [LARGE SCALE GENOMIC DNA]</scope>
    <source>
        <strain evidence="1 2">Pan54</strain>
    </source>
</reference>
<organism evidence="1 2">
    <name type="scientific">Rubinisphaera italica</name>
    <dbReference type="NCBI Taxonomy" id="2527969"/>
    <lineage>
        <taxon>Bacteria</taxon>
        <taxon>Pseudomonadati</taxon>
        <taxon>Planctomycetota</taxon>
        <taxon>Planctomycetia</taxon>
        <taxon>Planctomycetales</taxon>
        <taxon>Planctomycetaceae</taxon>
        <taxon>Rubinisphaera</taxon>
    </lineage>
</organism>
<sequence>MKTATYDLELTGCTPKPLAHYLKALGILRLVSEQIPESQAQGWWQNDTFWLRSTLDREALINFFLNDYSPSPIVGPWGARSGFFEASSEKAAREALTAIQTENNPRLLSMKNAISAVQNILVQLGLSQKAESEEDKLALLRACRNRMDDELLAWLDAVYVLTTESRAFPPLLGTGGNEGSGSYMSGYAQQIVAVLIERKWDQSLSPSLFGTTGLNLFDKQTPGHFLPDAAGGPNSDTGFSANTFLNPWDYLLGLEGSLMFAASAVKRLEDHRDGSLSYPFCVRTAGVGYESADLSDESSGRAEMWLPLWRQPTNQRELESLLSEGRAVVNRRKSKTGIDFARAIGTLGIDRGISKFERYGFHQRNGLSNFAVPLGEFNVATKPKSGASLLEEQNIDQWLSRFRSSLTSNSPARASRALRAIETAILKLCQRGNPSDIQQLLIALGEAEATIAISPKLRDGEKGSGLSPVPLLKMDWLAHAYDVSPEFHLAAALASVRHNEVGPIRKHLEPIDLNAFHKRWLKWLEVANSPSIVWTSGNLVRNLNAVLNRRLIEGIQIGKQQGDQELLAPIEGKYPASLSDIHAFINGKLNEQRLDALFKGLMLLDWKQRIPDSAYTRQKSSGACSPDAGYALLKLCHLTRRNQEPAIKLQPKITARAFAGDAAGATTLAARRLRISGIPPAINQIHLSAEVIQRTTAALMFPISRKSEDDLKDLITAKHLKKSEPA</sequence>
<protein>
    <recommendedName>
        <fullName evidence="3">Type I-U CRISPR-associated protein Csx17</fullName>
    </recommendedName>
</protein>
<evidence type="ECO:0008006" key="3">
    <source>
        <dbReference type="Google" id="ProtNLM"/>
    </source>
</evidence>
<dbReference type="Proteomes" id="UP000316095">
    <property type="component" value="Unassembled WGS sequence"/>
</dbReference>
<dbReference type="RefSeq" id="WP_146505535.1">
    <property type="nucleotide sequence ID" value="NZ_SJPG01000001.1"/>
</dbReference>
<keyword evidence="2" id="KW-1185">Reference proteome</keyword>
<dbReference type="InterPro" id="IPR026483">
    <property type="entry name" value="Cas_Csx17"/>
</dbReference>
<dbReference type="AlphaFoldDB" id="A0A5C5XKJ2"/>
<proteinExistence type="predicted"/>
<gene>
    <name evidence="1" type="ORF">Pan54_45050</name>
</gene>